<feature type="transmembrane region" description="Helical" evidence="1">
    <location>
        <begin position="12"/>
        <end position="30"/>
    </location>
</feature>
<keyword evidence="1" id="KW-0472">Membrane</keyword>
<organism evidence="2 3">
    <name type="scientific">Brachybacterium sacelli</name>
    <dbReference type="NCBI Taxonomy" id="173364"/>
    <lineage>
        <taxon>Bacteria</taxon>
        <taxon>Bacillati</taxon>
        <taxon>Actinomycetota</taxon>
        <taxon>Actinomycetes</taxon>
        <taxon>Micrococcales</taxon>
        <taxon>Dermabacteraceae</taxon>
        <taxon>Brachybacterium</taxon>
    </lineage>
</organism>
<comment type="caution">
    <text evidence="2">The sequence shown here is derived from an EMBL/GenBank/DDBJ whole genome shotgun (WGS) entry which is preliminary data.</text>
</comment>
<name>A0ABS4WZ42_9MICO</name>
<keyword evidence="1" id="KW-0812">Transmembrane</keyword>
<dbReference type="RefSeq" id="WP_209900640.1">
    <property type="nucleotide sequence ID" value="NZ_BAAAJW010000002.1"/>
</dbReference>
<evidence type="ECO:0000313" key="2">
    <source>
        <dbReference type="EMBL" id="MBP2381467.1"/>
    </source>
</evidence>
<evidence type="ECO:0000256" key="1">
    <source>
        <dbReference type="SAM" id="Phobius"/>
    </source>
</evidence>
<dbReference type="EMBL" id="JAGIOD010000001">
    <property type="protein sequence ID" value="MBP2381467.1"/>
    <property type="molecule type" value="Genomic_DNA"/>
</dbReference>
<proteinExistence type="predicted"/>
<gene>
    <name evidence="2" type="ORF">JOF43_001424</name>
</gene>
<keyword evidence="1" id="KW-1133">Transmembrane helix</keyword>
<evidence type="ECO:0000313" key="3">
    <source>
        <dbReference type="Proteomes" id="UP001519290"/>
    </source>
</evidence>
<feature type="transmembrane region" description="Helical" evidence="1">
    <location>
        <begin position="221"/>
        <end position="245"/>
    </location>
</feature>
<sequence>MPNATERSPLLGLAAALTFIIGIMGAVGAWRVDAFLRRWGTTTVRQALPRAAASRGRAVRDSAVVLWRNVTAQNWSEVRPEDFTTKRLEGLRGYFGLYIVLFLTLLAVATLGGMTSVLMGNDISNAAFAASVSLNAVLIASHAVLSALLMMAVLWLFRAVSLIQVSLSPGRALRTAAEAVGWGTAGGALFGALVPLLITFEPVAILFGAGSDGGAIYEPNIIVKLSAIGAVGGLLFGAAMIPSLVLPSAENLLYRRLLGPVVYCVIIGITSLSMAPIGRTGRELLDMNSSILGLDGVRCDAAAPGGVDLAKQSVVLELVDECGGELLLPDTAVVWSIVPLVLGIAFVLVINDLRRKRASM</sequence>
<reference evidence="2 3" key="1">
    <citation type="submission" date="2021-03" db="EMBL/GenBank/DDBJ databases">
        <title>Sequencing the genomes of 1000 actinobacteria strains.</title>
        <authorList>
            <person name="Klenk H.-P."/>
        </authorList>
    </citation>
    <scope>NUCLEOTIDE SEQUENCE [LARGE SCALE GENOMIC DNA]</scope>
    <source>
        <strain evidence="2 3">DSM 14566</strain>
    </source>
</reference>
<feature type="transmembrane region" description="Helical" evidence="1">
    <location>
        <begin position="139"/>
        <end position="158"/>
    </location>
</feature>
<dbReference type="Proteomes" id="UP001519290">
    <property type="component" value="Unassembled WGS sequence"/>
</dbReference>
<accession>A0ABS4WZ42</accession>
<feature type="transmembrane region" description="Helical" evidence="1">
    <location>
        <begin position="332"/>
        <end position="350"/>
    </location>
</feature>
<feature type="transmembrane region" description="Helical" evidence="1">
    <location>
        <begin position="179"/>
        <end position="209"/>
    </location>
</feature>
<keyword evidence="3" id="KW-1185">Reference proteome</keyword>
<protein>
    <recommendedName>
        <fullName evidence="4">ABC transporter permease</fullName>
    </recommendedName>
</protein>
<feature type="transmembrane region" description="Helical" evidence="1">
    <location>
        <begin position="257"/>
        <end position="277"/>
    </location>
</feature>
<feature type="transmembrane region" description="Helical" evidence="1">
    <location>
        <begin position="95"/>
        <end position="119"/>
    </location>
</feature>
<evidence type="ECO:0008006" key="4">
    <source>
        <dbReference type="Google" id="ProtNLM"/>
    </source>
</evidence>